<organism evidence="2 3">
    <name type="scientific">Brevundimonas subvibrioides</name>
    <dbReference type="NCBI Taxonomy" id="74313"/>
    <lineage>
        <taxon>Bacteria</taxon>
        <taxon>Pseudomonadati</taxon>
        <taxon>Pseudomonadota</taxon>
        <taxon>Alphaproteobacteria</taxon>
        <taxon>Caulobacterales</taxon>
        <taxon>Caulobacteraceae</taxon>
        <taxon>Brevundimonas</taxon>
    </lineage>
</organism>
<proteinExistence type="predicted"/>
<feature type="signal peptide" evidence="1">
    <location>
        <begin position="1"/>
        <end position="22"/>
    </location>
</feature>
<evidence type="ECO:0000256" key="1">
    <source>
        <dbReference type="SAM" id="SignalP"/>
    </source>
</evidence>
<protein>
    <recommendedName>
        <fullName evidence="4">SnoaL-like domain-containing protein</fullName>
    </recommendedName>
</protein>
<dbReference type="AlphaFoldDB" id="A0A258FUV2"/>
<name>A0A258FUV2_9CAUL</name>
<dbReference type="Gene3D" id="3.10.450.50">
    <property type="match status" value="1"/>
</dbReference>
<reference evidence="2 3" key="1">
    <citation type="submission" date="2017-03" db="EMBL/GenBank/DDBJ databases">
        <title>Lifting the veil on microbial sulfur biogeochemistry in mining wastewaters.</title>
        <authorList>
            <person name="Kantor R.S."/>
            <person name="Colenbrander Nelson T."/>
            <person name="Marshall S."/>
            <person name="Bennett D."/>
            <person name="Apte S."/>
            <person name="Camacho D."/>
            <person name="Thomas B.C."/>
            <person name="Warren L.A."/>
            <person name="Banfield J.F."/>
        </authorList>
    </citation>
    <scope>NUCLEOTIDE SEQUENCE [LARGE SCALE GENOMIC DNA]</scope>
    <source>
        <strain evidence="2">32-69-9</strain>
    </source>
</reference>
<dbReference type="InterPro" id="IPR032710">
    <property type="entry name" value="NTF2-like_dom_sf"/>
</dbReference>
<dbReference type="Proteomes" id="UP000215595">
    <property type="component" value="Unassembled WGS sequence"/>
</dbReference>
<keyword evidence="1" id="KW-0732">Signal</keyword>
<evidence type="ECO:0008006" key="4">
    <source>
        <dbReference type="Google" id="ProtNLM"/>
    </source>
</evidence>
<gene>
    <name evidence="2" type="ORF">B7Z01_00275</name>
</gene>
<evidence type="ECO:0000313" key="2">
    <source>
        <dbReference type="EMBL" id="OYX36126.1"/>
    </source>
</evidence>
<comment type="caution">
    <text evidence="2">The sequence shown here is derived from an EMBL/GenBank/DDBJ whole genome shotgun (WGS) entry which is preliminary data.</text>
</comment>
<accession>A0A258FUV2</accession>
<feature type="chain" id="PRO_5012333125" description="SnoaL-like domain-containing protein" evidence="1">
    <location>
        <begin position="23"/>
        <end position="188"/>
    </location>
</feature>
<dbReference type="EMBL" id="NCEB01000001">
    <property type="protein sequence ID" value="OYX36126.1"/>
    <property type="molecule type" value="Genomic_DNA"/>
</dbReference>
<evidence type="ECO:0000313" key="3">
    <source>
        <dbReference type="Proteomes" id="UP000215595"/>
    </source>
</evidence>
<sequence>MRPSTLAVLAGLALATTAPALAQTAPAPPAVAAAPNPAFAADVASLDAIVAALYDVISGDAGEARDWDRMRYLFHPAAQLMPTSTNPQGLGVLTAITPQGYVDRAGPTLVRDGFHEREIARRVDRFGRIAHVFSTYDARRAATDAQPFLRGINSIQLFDDGARWWIVSVYWQAESPTVPLPPEYLPTP</sequence>
<dbReference type="SUPFAM" id="SSF54427">
    <property type="entry name" value="NTF2-like"/>
    <property type="match status" value="1"/>
</dbReference>